<dbReference type="AlphaFoldDB" id="A0A1I2ARS8"/>
<evidence type="ECO:0000313" key="2">
    <source>
        <dbReference type="EMBL" id="SFE46704.1"/>
    </source>
</evidence>
<feature type="compositionally biased region" description="Polar residues" evidence="1">
    <location>
        <begin position="47"/>
        <end position="57"/>
    </location>
</feature>
<keyword evidence="3" id="KW-1185">Reference proteome</keyword>
<accession>A0A1I2ARS8</accession>
<reference evidence="3" key="1">
    <citation type="submission" date="2016-10" db="EMBL/GenBank/DDBJ databases">
        <authorList>
            <person name="Varghese N."/>
            <person name="Submissions S."/>
        </authorList>
    </citation>
    <scope>NUCLEOTIDE SEQUENCE [LARGE SCALE GENOMIC DNA]</scope>
    <source>
        <strain evidence="3">DSM 45004</strain>
    </source>
</reference>
<name>A0A1I2ARS8_9ACTN</name>
<sequence>MRSGSIGIRSYTSYLTGYHRHGGFMQHSGECATPHTVQRERIPRSAISRSTELNDTDGSCDHNHRDGHCGPSSTGSVAMGHRADHAGSPVSRSREEPPDVVRYLPDVGPPGARAGGSFHRVSGSTSRPENIDEARKIQGQGHPPNDSPGPPPSRPQAPPSARSVGFRLCVTTRERTTRHPAVRSISQPAVSSISLDLIGRGEQYLPRAR</sequence>
<organism evidence="2 3">
    <name type="scientific">Actinopolyspora alba</name>
    <dbReference type="NCBI Taxonomy" id="673379"/>
    <lineage>
        <taxon>Bacteria</taxon>
        <taxon>Bacillati</taxon>
        <taxon>Actinomycetota</taxon>
        <taxon>Actinomycetes</taxon>
        <taxon>Actinopolysporales</taxon>
        <taxon>Actinopolysporaceae</taxon>
        <taxon>Actinopolyspora</taxon>
        <taxon>Actinopolyspora alba group</taxon>
    </lineage>
</organism>
<dbReference type="EMBL" id="FOMZ01000014">
    <property type="protein sequence ID" value="SFE46704.1"/>
    <property type="molecule type" value="Genomic_DNA"/>
</dbReference>
<feature type="compositionally biased region" description="Pro residues" evidence="1">
    <location>
        <begin position="145"/>
        <end position="158"/>
    </location>
</feature>
<protein>
    <submittedName>
        <fullName evidence="2">Uncharacterized protein</fullName>
    </submittedName>
</protein>
<feature type="region of interest" description="Disordered" evidence="1">
    <location>
        <begin position="35"/>
        <end position="165"/>
    </location>
</feature>
<feature type="compositionally biased region" description="Basic and acidic residues" evidence="1">
    <location>
        <begin position="59"/>
        <end position="68"/>
    </location>
</feature>
<proteinExistence type="predicted"/>
<evidence type="ECO:0000256" key="1">
    <source>
        <dbReference type="SAM" id="MobiDB-lite"/>
    </source>
</evidence>
<dbReference type="Proteomes" id="UP000198716">
    <property type="component" value="Unassembled WGS sequence"/>
</dbReference>
<gene>
    <name evidence="2" type="ORF">SAMN04487819_11483</name>
</gene>
<evidence type="ECO:0000313" key="3">
    <source>
        <dbReference type="Proteomes" id="UP000198716"/>
    </source>
</evidence>